<dbReference type="PANTHER" id="PTHR35011:SF10">
    <property type="entry name" value="TRAP TRANSPORTER SMALL PERMEASE PROTEIN"/>
    <property type="match status" value="1"/>
</dbReference>
<feature type="transmembrane region" description="Helical" evidence="9">
    <location>
        <begin position="113"/>
        <end position="134"/>
    </location>
</feature>
<feature type="transmembrane region" description="Helical" evidence="9">
    <location>
        <begin position="32"/>
        <end position="54"/>
    </location>
</feature>
<keyword evidence="4 9" id="KW-0997">Cell inner membrane</keyword>
<comment type="function">
    <text evidence="9">Part of the tripartite ATP-independent periplasmic (TRAP) transport system.</text>
</comment>
<dbReference type="RefSeq" id="WP_377210742.1">
    <property type="nucleotide sequence ID" value="NZ_JBHTJV010000002.1"/>
</dbReference>
<dbReference type="PANTHER" id="PTHR35011">
    <property type="entry name" value="2,3-DIKETO-L-GULONATE TRAP TRANSPORTER SMALL PERMEASE PROTEIN YIAM"/>
    <property type="match status" value="1"/>
</dbReference>
<protein>
    <recommendedName>
        <fullName evidence="9">TRAP transporter small permease protein</fullName>
    </recommendedName>
</protein>
<dbReference type="InterPro" id="IPR055348">
    <property type="entry name" value="DctQ"/>
</dbReference>
<evidence type="ECO:0000256" key="1">
    <source>
        <dbReference type="ARBA" id="ARBA00004429"/>
    </source>
</evidence>
<evidence type="ECO:0000256" key="4">
    <source>
        <dbReference type="ARBA" id="ARBA00022519"/>
    </source>
</evidence>
<keyword evidence="7 9" id="KW-0472">Membrane</keyword>
<keyword evidence="6 9" id="KW-1133">Transmembrane helix</keyword>
<evidence type="ECO:0000256" key="6">
    <source>
        <dbReference type="ARBA" id="ARBA00022989"/>
    </source>
</evidence>
<evidence type="ECO:0000313" key="12">
    <source>
        <dbReference type="Proteomes" id="UP001597101"/>
    </source>
</evidence>
<sequence length="189" mass="20382">MVHPEAPPAPSPAEQGSGWDAVFAWLDRITQIFNVAGTALIVALMVLIGADVFGRQAFNAPISGVPEMVSLSIVAIVFLQVPQALRSGRFTRSDALLKLAWRKTPRFAKTLEIVFDAVAVGILGALVYAAWPLFVKDWQRNTFVGAMGDFTAPVWPVKLILVVGTVLLIAQFLARIVKLTTGRVNGASE</sequence>
<keyword evidence="5 9" id="KW-0812">Transmembrane</keyword>
<comment type="subcellular location">
    <subcellularLocation>
        <location evidence="1 9">Cell inner membrane</location>
        <topology evidence="1 9">Multi-pass membrane protein</topology>
    </subcellularLocation>
</comment>
<dbReference type="EMBL" id="JBHTJV010000002">
    <property type="protein sequence ID" value="MFD0914883.1"/>
    <property type="molecule type" value="Genomic_DNA"/>
</dbReference>
<comment type="similarity">
    <text evidence="8 9">Belongs to the TRAP transporter small permease family.</text>
</comment>
<reference evidence="12" key="1">
    <citation type="journal article" date="2019" name="Int. J. Syst. Evol. Microbiol.">
        <title>The Global Catalogue of Microorganisms (GCM) 10K type strain sequencing project: providing services to taxonomists for standard genome sequencing and annotation.</title>
        <authorList>
            <consortium name="The Broad Institute Genomics Platform"/>
            <consortium name="The Broad Institute Genome Sequencing Center for Infectious Disease"/>
            <person name="Wu L."/>
            <person name="Ma J."/>
        </authorList>
    </citation>
    <scope>NUCLEOTIDE SEQUENCE [LARGE SCALE GENOMIC DNA]</scope>
    <source>
        <strain evidence="12">CCUG 60023</strain>
    </source>
</reference>
<keyword evidence="3" id="KW-1003">Cell membrane</keyword>
<evidence type="ECO:0000256" key="7">
    <source>
        <dbReference type="ARBA" id="ARBA00023136"/>
    </source>
</evidence>
<dbReference type="InterPro" id="IPR007387">
    <property type="entry name" value="TRAP_DctQ"/>
</dbReference>
<evidence type="ECO:0000256" key="9">
    <source>
        <dbReference type="RuleBase" id="RU369079"/>
    </source>
</evidence>
<evidence type="ECO:0000259" key="10">
    <source>
        <dbReference type="Pfam" id="PF04290"/>
    </source>
</evidence>
<feature type="transmembrane region" description="Helical" evidence="9">
    <location>
        <begin position="154"/>
        <end position="174"/>
    </location>
</feature>
<feature type="domain" description="Tripartite ATP-independent periplasmic transporters DctQ component" evidence="10">
    <location>
        <begin position="44"/>
        <end position="180"/>
    </location>
</feature>
<comment type="subunit">
    <text evidence="9">The complex comprises the extracytoplasmic solute receptor protein and the two transmembrane proteins.</text>
</comment>
<dbReference type="Pfam" id="PF04290">
    <property type="entry name" value="DctQ"/>
    <property type="match status" value="1"/>
</dbReference>
<evidence type="ECO:0000313" key="11">
    <source>
        <dbReference type="EMBL" id="MFD0914883.1"/>
    </source>
</evidence>
<name>A0ABW3FBP9_9HYPH</name>
<keyword evidence="12" id="KW-1185">Reference proteome</keyword>
<organism evidence="11 12">
    <name type="scientific">Pseudahrensia aquimaris</name>
    <dbReference type="NCBI Taxonomy" id="744461"/>
    <lineage>
        <taxon>Bacteria</taxon>
        <taxon>Pseudomonadati</taxon>
        <taxon>Pseudomonadota</taxon>
        <taxon>Alphaproteobacteria</taxon>
        <taxon>Hyphomicrobiales</taxon>
        <taxon>Ahrensiaceae</taxon>
        <taxon>Pseudahrensia</taxon>
    </lineage>
</organism>
<comment type="caution">
    <text evidence="9">Lacks conserved residue(s) required for the propagation of feature annotation.</text>
</comment>
<keyword evidence="2 9" id="KW-0813">Transport</keyword>
<evidence type="ECO:0000256" key="5">
    <source>
        <dbReference type="ARBA" id="ARBA00022692"/>
    </source>
</evidence>
<evidence type="ECO:0000256" key="3">
    <source>
        <dbReference type="ARBA" id="ARBA00022475"/>
    </source>
</evidence>
<comment type="caution">
    <text evidence="11">The sequence shown here is derived from an EMBL/GenBank/DDBJ whole genome shotgun (WGS) entry which is preliminary data.</text>
</comment>
<evidence type="ECO:0000256" key="8">
    <source>
        <dbReference type="ARBA" id="ARBA00038436"/>
    </source>
</evidence>
<proteinExistence type="inferred from homology"/>
<evidence type="ECO:0000256" key="2">
    <source>
        <dbReference type="ARBA" id="ARBA00022448"/>
    </source>
</evidence>
<accession>A0ABW3FBP9</accession>
<dbReference type="Proteomes" id="UP001597101">
    <property type="component" value="Unassembled WGS sequence"/>
</dbReference>
<gene>
    <name evidence="11" type="ORF">ACFQ14_00520</name>
</gene>